<accession>A0AAW0TCR2</accession>
<dbReference type="EMBL" id="JARAKH010000032">
    <property type="protein sequence ID" value="KAK8385465.1"/>
    <property type="molecule type" value="Genomic_DNA"/>
</dbReference>
<proteinExistence type="predicted"/>
<keyword evidence="3" id="KW-1185">Reference proteome</keyword>
<gene>
    <name evidence="2" type="ORF">O3P69_016349</name>
</gene>
<evidence type="ECO:0000256" key="1">
    <source>
        <dbReference type="SAM" id="MobiDB-lite"/>
    </source>
</evidence>
<sequence>MSTRRFTLPRGRPVVPSRHLHTVLIPALDEETTDPRWSYHYLKEWREEVALRGVLANQRCPADNGLVAFHPPLPASHRRRRLLRVFVTPKVPPEGLTQQEIVMVIRAMQVKGVTHLSPAAHLREIRATRDLKTSVISHQMKVRRRKGNLTCRIIHLSQRHSALCQNCLSEDIALCGGSRVDCKRRSLRCRNGSGGGRSTGWRRRWGQRPGRTDCQSSVSGSIGGGPGELVVSPRLSPRRGVVRISSLPVWRLRCHLVPSPESRRE</sequence>
<protein>
    <submittedName>
        <fullName evidence="2">Uncharacterized protein</fullName>
    </submittedName>
</protein>
<organism evidence="2 3">
    <name type="scientific">Scylla paramamosain</name>
    <name type="common">Mud crab</name>
    <dbReference type="NCBI Taxonomy" id="85552"/>
    <lineage>
        <taxon>Eukaryota</taxon>
        <taxon>Metazoa</taxon>
        <taxon>Ecdysozoa</taxon>
        <taxon>Arthropoda</taxon>
        <taxon>Crustacea</taxon>
        <taxon>Multicrustacea</taxon>
        <taxon>Malacostraca</taxon>
        <taxon>Eumalacostraca</taxon>
        <taxon>Eucarida</taxon>
        <taxon>Decapoda</taxon>
        <taxon>Pleocyemata</taxon>
        <taxon>Brachyura</taxon>
        <taxon>Eubrachyura</taxon>
        <taxon>Portunoidea</taxon>
        <taxon>Portunidae</taxon>
        <taxon>Portuninae</taxon>
        <taxon>Scylla</taxon>
    </lineage>
</organism>
<feature type="region of interest" description="Disordered" evidence="1">
    <location>
        <begin position="193"/>
        <end position="230"/>
    </location>
</feature>
<dbReference type="Proteomes" id="UP001487740">
    <property type="component" value="Unassembled WGS sequence"/>
</dbReference>
<name>A0AAW0TCR2_SCYPA</name>
<dbReference type="AlphaFoldDB" id="A0AAW0TCR2"/>
<evidence type="ECO:0000313" key="3">
    <source>
        <dbReference type="Proteomes" id="UP001487740"/>
    </source>
</evidence>
<comment type="caution">
    <text evidence="2">The sequence shown here is derived from an EMBL/GenBank/DDBJ whole genome shotgun (WGS) entry which is preliminary data.</text>
</comment>
<reference evidence="2 3" key="1">
    <citation type="submission" date="2023-03" db="EMBL/GenBank/DDBJ databases">
        <title>High-quality genome of Scylla paramamosain provides insights in environmental adaptation.</title>
        <authorList>
            <person name="Zhang L."/>
        </authorList>
    </citation>
    <scope>NUCLEOTIDE SEQUENCE [LARGE SCALE GENOMIC DNA]</scope>
    <source>
        <strain evidence="2">LZ_2023a</strain>
        <tissue evidence="2">Muscle</tissue>
    </source>
</reference>
<evidence type="ECO:0000313" key="2">
    <source>
        <dbReference type="EMBL" id="KAK8385465.1"/>
    </source>
</evidence>